<feature type="compositionally biased region" description="Low complexity" evidence="1">
    <location>
        <begin position="12"/>
        <end position="26"/>
    </location>
</feature>
<protein>
    <submittedName>
        <fullName evidence="2">Uncharacterized protein</fullName>
    </submittedName>
</protein>
<dbReference type="EMBL" id="JBEZVI010000008">
    <property type="protein sequence ID" value="MEU3710934.1"/>
    <property type="molecule type" value="Genomic_DNA"/>
</dbReference>
<comment type="caution">
    <text evidence="2">The sequence shown here is derived from an EMBL/GenBank/DDBJ whole genome shotgun (WGS) entry which is preliminary data.</text>
</comment>
<proteinExistence type="predicted"/>
<evidence type="ECO:0000313" key="3">
    <source>
        <dbReference type="Proteomes" id="UP001550853"/>
    </source>
</evidence>
<name>A0ABV2YYW7_9ACTN</name>
<gene>
    <name evidence="2" type="ORF">AB0E61_12665</name>
</gene>
<dbReference type="Proteomes" id="UP001550853">
    <property type="component" value="Unassembled WGS sequence"/>
</dbReference>
<dbReference type="RefSeq" id="WP_157847974.1">
    <property type="nucleotide sequence ID" value="NZ_JBEZVI010000008.1"/>
</dbReference>
<feature type="region of interest" description="Disordered" evidence="1">
    <location>
        <begin position="1"/>
        <end position="33"/>
    </location>
</feature>
<reference evidence="2 3" key="1">
    <citation type="submission" date="2024-06" db="EMBL/GenBank/DDBJ databases">
        <title>The Natural Products Discovery Center: Release of the First 8490 Sequenced Strains for Exploring Actinobacteria Biosynthetic Diversity.</title>
        <authorList>
            <person name="Kalkreuter E."/>
            <person name="Kautsar S.A."/>
            <person name="Yang D."/>
            <person name="Bader C.D."/>
            <person name="Teijaro C.N."/>
            <person name="Fluegel L."/>
            <person name="Davis C.M."/>
            <person name="Simpson J.R."/>
            <person name="Lauterbach L."/>
            <person name="Steele A.D."/>
            <person name="Gui C."/>
            <person name="Meng S."/>
            <person name="Li G."/>
            <person name="Viehrig K."/>
            <person name="Ye F."/>
            <person name="Su P."/>
            <person name="Kiefer A.F."/>
            <person name="Nichols A."/>
            <person name="Cepeda A.J."/>
            <person name="Yan W."/>
            <person name="Fan B."/>
            <person name="Jiang Y."/>
            <person name="Adhikari A."/>
            <person name="Zheng C.-J."/>
            <person name="Schuster L."/>
            <person name="Cowan T.M."/>
            <person name="Smanski M.J."/>
            <person name="Chevrette M.G."/>
            <person name="De Carvalho L.P.S."/>
            <person name="Shen B."/>
        </authorList>
    </citation>
    <scope>NUCLEOTIDE SEQUENCE [LARGE SCALE GENOMIC DNA]</scope>
    <source>
        <strain evidence="2 3">NPDC033039</strain>
    </source>
</reference>
<organism evidence="2 3">
    <name type="scientific">Streptomyces catenulae</name>
    <dbReference type="NCBI Taxonomy" id="66875"/>
    <lineage>
        <taxon>Bacteria</taxon>
        <taxon>Bacillati</taxon>
        <taxon>Actinomycetota</taxon>
        <taxon>Actinomycetes</taxon>
        <taxon>Kitasatosporales</taxon>
        <taxon>Streptomycetaceae</taxon>
        <taxon>Streptomyces</taxon>
    </lineage>
</organism>
<feature type="compositionally biased region" description="Gly residues" evidence="1">
    <location>
        <begin position="1"/>
        <end position="11"/>
    </location>
</feature>
<evidence type="ECO:0000256" key="1">
    <source>
        <dbReference type="SAM" id="MobiDB-lite"/>
    </source>
</evidence>
<keyword evidence="3" id="KW-1185">Reference proteome</keyword>
<sequence length="212" mass="22196">MPIDADGGGSDTSGDGAAPPEAAAPPTLSMLWQTTPVITTEMPQTDGSGGDGKATKAPSHAAFNVNVGALADSMELLRVSAGQMVTGYENLKSLVLAADAAHTVFGEQATYTDTIPKPRPGQNVDRRNPHEATFAEPDPGPLIKDDPGVRQAAEKFGPVMYPSMKNVLMECANAIELVGRYMVLMDRTGTYYAHADHASVFPGPTGKPIVDS</sequence>
<evidence type="ECO:0000313" key="2">
    <source>
        <dbReference type="EMBL" id="MEU3710934.1"/>
    </source>
</evidence>
<accession>A0ABV2YYW7</accession>